<dbReference type="PRINTS" id="PR00986">
    <property type="entry name" value="TRNASYNTHVAL"/>
</dbReference>
<dbReference type="SUPFAM" id="SSF50677">
    <property type="entry name" value="ValRS/IleRS/LeuRS editing domain"/>
    <property type="match status" value="1"/>
</dbReference>
<name>A0AAE0VJH0_9BIVA</name>
<dbReference type="InterPro" id="IPR001412">
    <property type="entry name" value="aa-tRNA-synth_I_CS"/>
</dbReference>
<evidence type="ECO:0000256" key="6">
    <source>
        <dbReference type="ARBA" id="ARBA00022917"/>
    </source>
</evidence>
<dbReference type="Gene3D" id="1.10.730.10">
    <property type="entry name" value="Isoleucyl-tRNA Synthetase, Domain 1"/>
    <property type="match status" value="1"/>
</dbReference>
<dbReference type="InterPro" id="IPR037118">
    <property type="entry name" value="Val-tRNA_synth_C_sf"/>
</dbReference>
<dbReference type="Pfam" id="PF08264">
    <property type="entry name" value="Anticodon_1"/>
    <property type="match status" value="1"/>
</dbReference>
<dbReference type="GO" id="GO:0004832">
    <property type="term" value="F:valine-tRNA ligase activity"/>
    <property type="evidence" value="ECO:0007669"/>
    <property type="project" value="UniProtKB-EC"/>
</dbReference>
<dbReference type="EC" id="6.1.1.9" evidence="2"/>
<comment type="catalytic activity">
    <reaction evidence="10">
        <text>tRNA(Val) + L-valine + ATP = L-valyl-tRNA(Val) + AMP + diphosphate</text>
        <dbReference type="Rhea" id="RHEA:10704"/>
        <dbReference type="Rhea" id="RHEA-COMP:9672"/>
        <dbReference type="Rhea" id="RHEA-COMP:9708"/>
        <dbReference type="ChEBI" id="CHEBI:30616"/>
        <dbReference type="ChEBI" id="CHEBI:33019"/>
        <dbReference type="ChEBI" id="CHEBI:57762"/>
        <dbReference type="ChEBI" id="CHEBI:78442"/>
        <dbReference type="ChEBI" id="CHEBI:78537"/>
        <dbReference type="ChEBI" id="CHEBI:456215"/>
        <dbReference type="EC" id="6.1.1.9"/>
    </reaction>
</comment>
<keyword evidence="5 11" id="KW-0067">ATP-binding</keyword>
<dbReference type="Gene3D" id="1.10.287.380">
    <property type="entry name" value="Valyl-tRNA synthetase, C-terminal domain"/>
    <property type="match status" value="1"/>
</dbReference>
<evidence type="ECO:0000256" key="11">
    <source>
        <dbReference type="RuleBase" id="RU363035"/>
    </source>
</evidence>
<evidence type="ECO:0000256" key="2">
    <source>
        <dbReference type="ARBA" id="ARBA00013169"/>
    </source>
</evidence>
<evidence type="ECO:0000256" key="9">
    <source>
        <dbReference type="ARBA" id="ARBA00029936"/>
    </source>
</evidence>
<dbReference type="CDD" id="cd07962">
    <property type="entry name" value="Anticodon_Ia_Val"/>
    <property type="match status" value="1"/>
</dbReference>
<dbReference type="SUPFAM" id="SSF47323">
    <property type="entry name" value="Anticodon-binding domain of a subclass of class I aminoacyl-tRNA synthetases"/>
    <property type="match status" value="1"/>
</dbReference>
<dbReference type="InterPro" id="IPR014729">
    <property type="entry name" value="Rossmann-like_a/b/a_fold"/>
</dbReference>
<feature type="coiled-coil region" evidence="12">
    <location>
        <begin position="999"/>
        <end position="1061"/>
    </location>
</feature>
<dbReference type="InterPro" id="IPR033705">
    <property type="entry name" value="Anticodon_Ia_Val"/>
</dbReference>
<dbReference type="GO" id="GO:0005524">
    <property type="term" value="F:ATP binding"/>
    <property type="evidence" value="ECO:0007669"/>
    <property type="project" value="UniProtKB-KW"/>
</dbReference>
<sequence>MSAIQNCDKPAPSGNTCGADEADGNCIPKVKSEKELAKEKKRLEKLEKFKAKQEKIEAQKQQKKKSTNDEEKKKEERKIVTYDIDTPPGEKKDTKCSMPDSYNPAYVETAWYEWWVKSGFFKPEYAGEDFRDPSREKFVIVIPPPNVTGSLHLGHALTEAVQDAIVRWHRMKGKVVLWNPGCDHAGIATQVVVEKKLWKERKLTRHDLGREEFVNEVWKWKEEKGDRIYHQLKKVGGSYDWDRACFTMDPKLSRAVLEAFVRLHEQGLIYRSVRLVNWSCTLRSAISDIEVDKKELTGRTLLSVPGYQEKVEFGVLVFFAYKLEDSEEEVVVATTRIETMLGDTAVAVHPDDERYKHLHGKFLRHPFVDRRMPVVCDDFVDKNFGTGAVKITPAHDVNDYEVGVRHNLPFINIMTDDGNISDECGQFAGMKRFEARKAVLEALKAKGLYRETKDNPMVVPMCSRSKDVIEPLLKPQWYVDVKDMSAKAVEAVESGELKIIPDMHVKIWNNWLENPKDWCISRQLWWGHRVPAYFVTINDSSVPPGKDTDGEYWISGRTEDEARQKAAKKFNIPEDKISLRQDPDVLDTWFSSGLFPFSIFGWPEQTPDLETFYPGTLLETGHDILFFWVARMVMLGQTLMGKLPFREVYLHAMVRDAHGRKMSKSLGNVIDPLDVINGISLEDLHKRLFDGNLDEKEVQKAMEGQKEDYPKGIPECGTDALRFALVAYTQGRDINLDVLRVQGYRFFCNKLWNATKFAVNGLGENFIPIPTAELSGKEREMDMWILSRLSFAVEQSNKGFETYDFPTATTAVYNFWLYELCDWYLEYLKPILYGSDEDAKTVCRNVLYTCLDTGLRLIHPFMPFVSEELFQRLPRRTNNEPPSICVMPYPEVKQYPWRNIELESDVEFVQNVVKSIRSVRSDYNLTPKMKADVYLKCLDEETASVLRTHPDLIKALSSADDVHILVKEIPPKGCAVQTVSAKCETHLMLKGLIDIGKEIQKLEGKKEKLGGQVTKLREAATTADYHTKVPEHVRQQNAEKLNELTIEIEKLARAIETLAKI</sequence>
<dbReference type="InterPro" id="IPR013155">
    <property type="entry name" value="M/V/L/I-tRNA-synth_anticd-bd"/>
</dbReference>
<dbReference type="HAMAP" id="MF_02004">
    <property type="entry name" value="Val_tRNA_synth_type1"/>
    <property type="match status" value="1"/>
</dbReference>
<dbReference type="FunFam" id="3.40.50.620:FF:000020">
    <property type="entry name" value="Valine--tRNA ligase, mitochondrial"/>
    <property type="match status" value="1"/>
</dbReference>
<keyword evidence="17" id="KW-1185">Reference proteome</keyword>
<dbReference type="GO" id="GO:0006438">
    <property type="term" value="P:valyl-tRNA aminoacylation"/>
    <property type="evidence" value="ECO:0007669"/>
    <property type="project" value="InterPro"/>
</dbReference>
<comment type="similarity">
    <text evidence="1 11">Belongs to the class-I aminoacyl-tRNA synthetase family.</text>
</comment>
<feature type="domain" description="Aminoacyl-tRNA synthetase class Ia" evidence="14">
    <location>
        <begin position="111"/>
        <end position="737"/>
    </location>
</feature>
<reference evidence="16" key="2">
    <citation type="journal article" date="2021" name="Genome Biol. Evol.">
        <title>Developing a high-quality reference genome for a parasitic bivalve with doubly uniparental inheritance (Bivalvia: Unionida).</title>
        <authorList>
            <person name="Smith C.H."/>
        </authorList>
    </citation>
    <scope>NUCLEOTIDE SEQUENCE</scope>
    <source>
        <strain evidence="16">CHS0354</strain>
        <tissue evidence="16">Mantle</tissue>
    </source>
</reference>
<dbReference type="InterPro" id="IPR002303">
    <property type="entry name" value="Valyl-tRNA_ligase"/>
</dbReference>
<dbReference type="PANTHER" id="PTHR11946">
    <property type="entry name" value="VALYL-TRNA SYNTHETASES"/>
    <property type="match status" value="1"/>
</dbReference>
<dbReference type="AlphaFoldDB" id="A0AAE0VJH0"/>
<gene>
    <name evidence="16" type="ORF">CHS0354_022128</name>
</gene>
<dbReference type="CDD" id="cd00817">
    <property type="entry name" value="ValRS_core"/>
    <property type="match status" value="1"/>
</dbReference>
<dbReference type="InterPro" id="IPR009008">
    <property type="entry name" value="Val/Leu/Ile-tRNA-synth_edit"/>
</dbReference>
<evidence type="ECO:0000256" key="5">
    <source>
        <dbReference type="ARBA" id="ARBA00022840"/>
    </source>
</evidence>
<dbReference type="Pfam" id="PF00133">
    <property type="entry name" value="tRNA-synt_1"/>
    <property type="match status" value="1"/>
</dbReference>
<evidence type="ECO:0000259" key="15">
    <source>
        <dbReference type="Pfam" id="PF08264"/>
    </source>
</evidence>
<dbReference type="PANTHER" id="PTHR11946:SF109">
    <property type="entry name" value="VALINE--TRNA LIGASE"/>
    <property type="match status" value="1"/>
</dbReference>
<evidence type="ECO:0000256" key="7">
    <source>
        <dbReference type="ARBA" id="ARBA00023146"/>
    </source>
</evidence>
<dbReference type="NCBIfam" id="NF004349">
    <property type="entry name" value="PRK05729.1"/>
    <property type="match status" value="1"/>
</dbReference>
<keyword evidence="6 11" id="KW-0648">Protein biosynthesis</keyword>
<accession>A0AAE0VJH0</accession>
<evidence type="ECO:0000256" key="3">
    <source>
        <dbReference type="ARBA" id="ARBA00022598"/>
    </source>
</evidence>
<evidence type="ECO:0000256" key="10">
    <source>
        <dbReference type="ARBA" id="ARBA00047552"/>
    </source>
</evidence>
<dbReference type="SUPFAM" id="SSF52374">
    <property type="entry name" value="Nucleotidylyl transferase"/>
    <property type="match status" value="1"/>
</dbReference>
<dbReference type="EMBL" id="JAEAOA010001340">
    <property type="protein sequence ID" value="KAK3579107.1"/>
    <property type="molecule type" value="Genomic_DNA"/>
</dbReference>
<keyword evidence="12" id="KW-0175">Coiled coil</keyword>
<keyword evidence="3 11" id="KW-0436">Ligase</keyword>
<proteinExistence type="inferred from homology"/>
<dbReference type="Proteomes" id="UP001195483">
    <property type="component" value="Unassembled WGS sequence"/>
</dbReference>
<organism evidence="16 17">
    <name type="scientific">Potamilus streckersoni</name>
    <dbReference type="NCBI Taxonomy" id="2493646"/>
    <lineage>
        <taxon>Eukaryota</taxon>
        <taxon>Metazoa</taxon>
        <taxon>Spiralia</taxon>
        <taxon>Lophotrochozoa</taxon>
        <taxon>Mollusca</taxon>
        <taxon>Bivalvia</taxon>
        <taxon>Autobranchia</taxon>
        <taxon>Heteroconchia</taxon>
        <taxon>Palaeoheterodonta</taxon>
        <taxon>Unionida</taxon>
        <taxon>Unionoidea</taxon>
        <taxon>Unionidae</taxon>
        <taxon>Ambleminae</taxon>
        <taxon>Lampsilini</taxon>
        <taxon>Potamilus</taxon>
    </lineage>
</organism>
<reference evidence="16" key="1">
    <citation type="journal article" date="2021" name="Genome Biol. Evol.">
        <title>A High-Quality Reference Genome for a Parasitic Bivalve with Doubly Uniparental Inheritance (Bivalvia: Unionida).</title>
        <authorList>
            <person name="Smith C.H."/>
        </authorList>
    </citation>
    <scope>NUCLEOTIDE SEQUENCE</scope>
    <source>
        <strain evidence="16">CHS0354</strain>
    </source>
</reference>
<dbReference type="GO" id="GO:0002161">
    <property type="term" value="F:aminoacyl-tRNA deacylase activity"/>
    <property type="evidence" value="ECO:0007669"/>
    <property type="project" value="InterPro"/>
</dbReference>
<evidence type="ECO:0000256" key="12">
    <source>
        <dbReference type="SAM" id="Coils"/>
    </source>
</evidence>
<evidence type="ECO:0000256" key="13">
    <source>
        <dbReference type="SAM" id="MobiDB-lite"/>
    </source>
</evidence>
<evidence type="ECO:0000313" key="17">
    <source>
        <dbReference type="Proteomes" id="UP001195483"/>
    </source>
</evidence>
<evidence type="ECO:0000256" key="8">
    <source>
        <dbReference type="ARBA" id="ARBA00024407"/>
    </source>
</evidence>
<feature type="region of interest" description="Disordered" evidence="13">
    <location>
        <begin position="1"/>
        <end position="24"/>
    </location>
</feature>
<feature type="region of interest" description="Disordered" evidence="13">
    <location>
        <begin position="51"/>
        <end position="97"/>
    </location>
</feature>
<evidence type="ECO:0000259" key="14">
    <source>
        <dbReference type="Pfam" id="PF00133"/>
    </source>
</evidence>
<evidence type="ECO:0000313" key="16">
    <source>
        <dbReference type="EMBL" id="KAK3579107.1"/>
    </source>
</evidence>
<dbReference type="InterPro" id="IPR002300">
    <property type="entry name" value="aa-tRNA-synth_Ia"/>
</dbReference>
<dbReference type="FunFam" id="3.40.50.620:FF:000119">
    <property type="entry name" value="Putative valine--tRNA ligase-like"/>
    <property type="match status" value="1"/>
</dbReference>
<feature type="domain" description="Methionyl/Valyl/Leucyl/Isoleucyl-tRNA synthetase anticodon-binding" evidence="15">
    <location>
        <begin position="782"/>
        <end position="934"/>
    </location>
</feature>
<dbReference type="NCBIfam" id="TIGR00422">
    <property type="entry name" value="valS"/>
    <property type="match status" value="1"/>
</dbReference>
<evidence type="ECO:0000256" key="1">
    <source>
        <dbReference type="ARBA" id="ARBA00005594"/>
    </source>
</evidence>
<keyword evidence="4 11" id="KW-0547">Nucleotide-binding</keyword>
<evidence type="ECO:0000256" key="4">
    <source>
        <dbReference type="ARBA" id="ARBA00022741"/>
    </source>
</evidence>
<keyword evidence="7 11" id="KW-0030">Aminoacyl-tRNA synthetase</keyword>
<protein>
    <recommendedName>
        <fullName evidence="8">Valine--tRNA ligase</fullName>
        <ecNumber evidence="2">6.1.1.9</ecNumber>
    </recommendedName>
    <alternativeName>
        <fullName evidence="9">Valyl-tRNA synthetase</fullName>
    </alternativeName>
</protein>
<dbReference type="FunFam" id="3.90.740.10:FF:000005">
    <property type="entry name" value="Valine--tRNA ligase, mitochondrial"/>
    <property type="match status" value="1"/>
</dbReference>
<dbReference type="GO" id="GO:0005829">
    <property type="term" value="C:cytosol"/>
    <property type="evidence" value="ECO:0007669"/>
    <property type="project" value="TreeGrafter"/>
</dbReference>
<feature type="compositionally biased region" description="Basic and acidic residues" evidence="13">
    <location>
        <begin position="51"/>
        <end position="80"/>
    </location>
</feature>
<comment type="caution">
    <text evidence="16">The sequence shown here is derived from an EMBL/GenBank/DDBJ whole genome shotgun (WGS) entry which is preliminary data.</text>
</comment>
<dbReference type="InterPro" id="IPR009080">
    <property type="entry name" value="tRNAsynth_Ia_anticodon-bd"/>
</dbReference>
<dbReference type="PROSITE" id="PS00178">
    <property type="entry name" value="AA_TRNA_LIGASE_I"/>
    <property type="match status" value="1"/>
</dbReference>
<dbReference type="Gene3D" id="3.40.50.620">
    <property type="entry name" value="HUPs"/>
    <property type="match status" value="2"/>
</dbReference>
<dbReference type="FunFam" id="1.10.730.10:FF:000015">
    <property type="entry name" value="Valine--tRNA ligase"/>
    <property type="match status" value="1"/>
</dbReference>
<reference evidence="16" key="3">
    <citation type="submission" date="2023-05" db="EMBL/GenBank/DDBJ databases">
        <authorList>
            <person name="Smith C.H."/>
        </authorList>
    </citation>
    <scope>NUCLEOTIDE SEQUENCE</scope>
    <source>
        <strain evidence="16">CHS0354</strain>
        <tissue evidence="16">Mantle</tissue>
    </source>
</reference>